<comment type="caution">
    <text evidence="1">The sequence shown here is derived from an EMBL/GenBank/DDBJ whole genome shotgun (WGS) entry which is preliminary data.</text>
</comment>
<accession>A0A0F3QH66</accession>
<dbReference type="RefSeq" id="WP_156145453.1">
    <property type="nucleotide sequence ID" value="NZ_LAOJ01000001.1"/>
</dbReference>
<sequence>MGNLAHHWEQQGIEKERARIKKEKIILAKKMLVKNKPLDQIIDFTGLTKKEIEKLK</sequence>
<evidence type="ECO:0000313" key="2">
    <source>
        <dbReference type="Proteomes" id="UP000033689"/>
    </source>
</evidence>
<proteinExistence type="predicted"/>
<dbReference type="EMBL" id="LAOJ01000001">
    <property type="protein sequence ID" value="KJV91893.1"/>
    <property type="molecule type" value="Genomic_DNA"/>
</dbReference>
<dbReference type="STRING" id="33990.A3306_02620"/>
<organism evidence="1 2">
    <name type="scientific">Rickettsia bellii str. RML Mogi</name>
    <dbReference type="NCBI Taxonomy" id="1359194"/>
    <lineage>
        <taxon>Bacteria</taxon>
        <taxon>Pseudomonadati</taxon>
        <taxon>Pseudomonadota</taxon>
        <taxon>Alphaproteobacteria</taxon>
        <taxon>Rickettsiales</taxon>
        <taxon>Rickettsiaceae</taxon>
        <taxon>Rickettsieae</taxon>
        <taxon>Rickettsia</taxon>
        <taxon>belli group</taxon>
    </lineage>
</organism>
<gene>
    <name evidence="1" type="ORF">RBEMOGI_0508</name>
</gene>
<reference evidence="1 2" key="1">
    <citation type="submission" date="2015-02" db="EMBL/GenBank/DDBJ databases">
        <title>Genome Sequencing of Rickettsiales.</title>
        <authorList>
            <person name="Daugherty S.C."/>
            <person name="Su Q."/>
            <person name="Abolude K."/>
            <person name="Beier-Sexton M."/>
            <person name="Carlyon J.A."/>
            <person name="Carter R."/>
            <person name="Day N.P."/>
            <person name="Dumler S.J."/>
            <person name="Dyachenko V."/>
            <person name="Godinez A."/>
            <person name="Kurtti T.J."/>
            <person name="Lichay M."/>
            <person name="Mullins K.E."/>
            <person name="Ott S."/>
            <person name="Pappas-Brown V."/>
            <person name="Paris D.H."/>
            <person name="Patel P."/>
            <person name="Richards A.L."/>
            <person name="Sadzewicz L."/>
            <person name="Sears K."/>
            <person name="Seidman D."/>
            <person name="Sengamalay N."/>
            <person name="Stenos J."/>
            <person name="Tallon L.J."/>
            <person name="Vincent G."/>
            <person name="Fraser C.M."/>
            <person name="Munderloh U."/>
            <person name="Dunning-Hotopp J.C."/>
        </authorList>
    </citation>
    <scope>NUCLEOTIDE SEQUENCE [LARGE SCALE GENOMIC DNA]</scope>
    <source>
        <strain evidence="1 2">RML Mogi</strain>
    </source>
</reference>
<protein>
    <submittedName>
        <fullName evidence="1">Putative transposase</fullName>
    </submittedName>
</protein>
<dbReference type="PATRIC" id="fig|1359194.3.peg.519"/>
<evidence type="ECO:0000313" key="1">
    <source>
        <dbReference type="EMBL" id="KJV91893.1"/>
    </source>
</evidence>
<dbReference type="Proteomes" id="UP000033689">
    <property type="component" value="Unassembled WGS sequence"/>
</dbReference>
<dbReference type="AlphaFoldDB" id="A0A0F3QH66"/>
<name>A0A0F3QH66_RICBE</name>